<dbReference type="GO" id="GO:0006164">
    <property type="term" value="P:purine nucleotide biosynthetic process"/>
    <property type="evidence" value="ECO:0007669"/>
    <property type="project" value="UniProtKB-KW"/>
</dbReference>
<evidence type="ECO:0000313" key="25">
    <source>
        <dbReference type="EMBL" id="GAV51115.1"/>
    </source>
</evidence>
<evidence type="ECO:0000256" key="13">
    <source>
        <dbReference type="ARBA" id="ARBA00022741"/>
    </source>
</evidence>
<dbReference type="HAMAP" id="MF_01576">
    <property type="entry name" value="THF_DHG_CYH"/>
    <property type="match status" value="1"/>
</dbReference>
<dbReference type="Pfam" id="PF00763">
    <property type="entry name" value="THF_DHG_CYH"/>
    <property type="match status" value="1"/>
</dbReference>
<keyword evidence="19" id="KW-0511">Multifunctional enzyme</keyword>
<keyword evidence="12" id="KW-0436">Ligase</keyword>
<evidence type="ECO:0000256" key="20">
    <source>
        <dbReference type="ARBA" id="ARBA00051435"/>
    </source>
</evidence>
<dbReference type="FunFam" id="3.40.50.720:FF:000006">
    <property type="entry name" value="Bifunctional protein FolD"/>
    <property type="match status" value="1"/>
</dbReference>
<evidence type="ECO:0000256" key="6">
    <source>
        <dbReference type="ARBA" id="ARBA00012295"/>
    </source>
</evidence>
<dbReference type="InterPro" id="IPR020628">
    <property type="entry name" value="Formate_THF_ligase_CS"/>
</dbReference>
<name>A0A1Q3A5V0_ZYGRO</name>
<dbReference type="AlphaFoldDB" id="A0A1Q3A5V0"/>
<dbReference type="Gene3D" id="3.40.50.10860">
    <property type="entry name" value="Leucine Dehydrogenase, chain A, domain 1"/>
    <property type="match status" value="1"/>
</dbReference>
<dbReference type="PROSITE" id="PS00722">
    <property type="entry name" value="FTHFS_2"/>
    <property type="match status" value="1"/>
</dbReference>
<dbReference type="GO" id="GO:0035999">
    <property type="term" value="P:tetrahydrofolate interconversion"/>
    <property type="evidence" value="ECO:0007669"/>
    <property type="project" value="UniProtKB-UniPathway"/>
</dbReference>
<dbReference type="PROSITE" id="PS00721">
    <property type="entry name" value="FTHFS_1"/>
    <property type="match status" value="1"/>
</dbReference>
<dbReference type="InterPro" id="IPR020630">
    <property type="entry name" value="THF_DH/CycHdrlase_cat_dom"/>
</dbReference>
<evidence type="ECO:0000256" key="5">
    <source>
        <dbReference type="ARBA" id="ARBA00011738"/>
    </source>
</evidence>
<dbReference type="HAMAP" id="MF_01543">
    <property type="entry name" value="FTHFS"/>
    <property type="match status" value="1"/>
</dbReference>
<dbReference type="GO" id="GO:0004477">
    <property type="term" value="F:methenyltetrahydrofolate cyclohydrolase activity"/>
    <property type="evidence" value="ECO:0007669"/>
    <property type="project" value="UniProtKB-EC"/>
</dbReference>
<dbReference type="SUPFAM" id="SSF52540">
    <property type="entry name" value="P-loop containing nucleoside triphosphate hydrolases"/>
    <property type="match status" value="1"/>
</dbReference>
<dbReference type="InterPro" id="IPR000672">
    <property type="entry name" value="THF_DH/CycHdrlase"/>
</dbReference>
<evidence type="ECO:0000256" key="2">
    <source>
        <dbReference type="ARBA" id="ARBA00004777"/>
    </source>
</evidence>
<evidence type="ECO:0000256" key="14">
    <source>
        <dbReference type="ARBA" id="ARBA00022755"/>
    </source>
</evidence>
<dbReference type="UniPathway" id="UPA00193"/>
<dbReference type="GO" id="GO:0005829">
    <property type="term" value="C:cytosol"/>
    <property type="evidence" value="ECO:0007669"/>
    <property type="project" value="TreeGrafter"/>
</dbReference>
<gene>
    <name evidence="25" type="ORF">ZYGR_0AD02980</name>
</gene>
<keyword evidence="13" id="KW-0547">Nucleotide-binding</keyword>
<dbReference type="Gene3D" id="3.30.1510.10">
    <property type="entry name" value="Domain 2, N(10)-formyltetrahydrofolate synthetase"/>
    <property type="match status" value="1"/>
</dbReference>
<evidence type="ECO:0000256" key="11">
    <source>
        <dbReference type="ARBA" id="ARBA00022563"/>
    </source>
</evidence>
<evidence type="ECO:0000256" key="17">
    <source>
        <dbReference type="ARBA" id="ARBA00022857"/>
    </source>
</evidence>
<feature type="domain" description="Tetrahydrofolate dehydrogenase/cyclohydrolase catalytic" evidence="23">
    <location>
        <begin position="20"/>
        <end position="136"/>
    </location>
</feature>
<keyword evidence="15" id="KW-0378">Hydrolase</keyword>
<comment type="pathway">
    <text evidence="2">One-carbon metabolism; tetrahydrofolate interconversion.</text>
</comment>
<evidence type="ECO:0000256" key="21">
    <source>
        <dbReference type="ARBA" id="ARBA00051544"/>
    </source>
</evidence>
<dbReference type="InterPro" id="IPR036291">
    <property type="entry name" value="NAD(P)-bd_dom_sf"/>
</dbReference>
<dbReference type="OrthoDB" id="5126881at2759"/>
<dbReference type="CDD" id="cd00477">
    <property type="entry name" value="FTHFS"/>
    <property type="match status" value="1"/>
</dbReference>
<evidence type="ECO:0000256" key="8">
    <source>
        <dbReference type="ARBA" id="ARBA00012859"/>
    </source>
</evidence>
<evidence type="ECO:0000256" key="4">
    <source>
        <dbReference type="ARBA" id="ARBA00006985"/>
    </source>
</evidence>
<dbReference type="GO" id="GO:0004329">
    <property type="term" value="F:formate-tetrahydrofolate ligase activity"/>
    <property type="evidence" value="ECO:0007669"/>
    <property type="project" value="UniProtKB-EC"/>
</dbReference>
<dbReference type="InterPro" id="IPR020867">
    <property type="entry name" value="THF_DH/CycHdrlase_CS"/>
</dbReference>
<dbReference type="Gene3D" id="3.40.50.720">
    <property type="entry name" value="NAD(P)-binding Rossmann-like Domain"/>
    <property type="match status" value="1"/>
</dbReference>
<keyword evidence="10" id="KW-0963">Cytoplasm</keyword>
<dbReference type="FunFam" id="3.40.50.300:FF:000245">
    <property type="entry name" value="C-1-tetrahydrofolate synthase, cytoplasmic"/>
    <property type="match status" value="1"/>
</dbReference>
<comment type="catalytic activity">
    <reaction evidence="20">
        <text>(6R)-5,10-methylene-5,6,7,8-tetrahydrofolate + NADP(+) = (6R)-5,10-methenyltetrahydrofolate + NADPH</text>
        <dbReference type="Rhea" id="RHEA:22812"/>
        <dbReference type="ChEBI" id="CHEBI:15636"/>
        <dbReference type="ChEBI" id="CHEBI:57455"/>
        <dbReference type="ChEBI" id="CHEBI:57783"/>
        <dbReference type="ChEBI" id="CHEBI:58349"/>
        <dbReference type="EC" id="1.5.1.5"/>
    </reaction>
    <physiologicalReaction direction="left-to-right" evidence="20">
        <dbReference type="Rhea" id="RHEA:22813"/>
    </physiologicalReaction>
    <physiologicalReaction direction="right-to-left" evidence="20">
        <dbReference type="Rhea" id="RHEA:22814"/>
    </physiologicalReaction>
</comment>
<dbReference type="EC" id="1.5.1.5" evidence="8"/>
<dbReference type="PANTHER" id="PTHR48099">
    <property type="entry name" value="C-1-TETRAHYDROFOLATE SYNTHASE, CYTOPLASMIC-RELATED"/>
    <property type="match status" value="1"/>
</dbReference>
<sequence>MWWSLRRALHVSVFRGYHTLSGTKIAKSIREHAHREITSIRKKHPDFNPTLKIIQVGDRPDSSTYIRMKLRASKESGVHCIVEKLPKGISQLELLNQIRKVNEDESMHGLLIQVPLPSHLNETLIANTVSPEKDVDGFHRYNAGELAKRKGNPYFLPCTPAGCMRLLQETQIDLAGKSAVVIGRSDIVGNPVASLLRNRNATVTMCHSHTTNTPEIVSKADIVIAACGIPEYVKGEWLKSDAIVIDVGINYIEDHTKKTGQRLVGDVEFNSAKDRASWITLVPGGVGPMTVAMLVENVLAAAKRQLAQRDRIPQIEPLPLHLQNPVPSDIEISRDQPPKPITQVAEELGIHNSELESFGHYKAKVSLSVLDRLKHRENGKYVLVAGITPTPLGEGKSTTTLGLVQSLTAHCGKPSIANVRQPSMGPTFGVKGGAAGGGYSQVIPMDEFNMHLTGDIHAIGAANNLLAAAIDTRIFHESTQKKDSSFYNRLVPKKNGRRTFTPSMLKRLQKLGISKTNPDELTPEEINKSARLNINPDTIAIKRVVDVNDRMLRRITIGEAPTEKGHKRTTGFDITVASELMAILALSTDLKDMRQRIGRMVIGSNVNDEPVTVEDIGCAGALTALLKDTLKPNLMQSLEGTPVMVHAGPFANISIGASSVIADKLALKLMGSTSKTENAGYVVTEAGFDFTMGGERFCNIKSRASGLTPDAIVLVATIRALKLHGGGSDVKPGQPLPQEYVQENVDLVAKGCSNLCKQISNASQFGVPIVVAINKFQSDSDLELETVRKAALEAGAIDAVATNHWEKGGSGAIDLAQAVIRATDQPKNFQYLYNLHDSVEAKMESIVKNLYGAANLSISPEAQAKIDTYKNQGFGDLPVCIAKTQYSLSHDPSLKGVPQGFTFPINDVRVSVGAGYMYALAAEIQTIPGLSTYAGYMNVEVDDDGNIQGLF</sequence>
<dbReference type="InterPro" id="IPR027417">
    <property type="entry name" value="P-loop_NTPase"/>
</dbReference>
<dbReference type="Pfam" id="PF02882">
    <property type="entry name" value="THF_DHG_CYH_C"/>
    <property type="match status" value="1"/>
</dbReference>
<feature type="domain" description="Tetrahydrofolate dehydrogenase/cyclohydrolase NAD(P)-binding" evidence="24">
    <location>
        <begin position="157"/>
        <end position="305"/>
    </location>
</feature>
<dbReference type="PANTHER" id="PTHR48099:SF26">
    <property type="entry name" value="C-1-TETRAHYDROFOLATE SYNTHASE, MITOCHONDRIAL"/>
    <property type="match status" value="1"/>
</dbReference>
<evidence type="ECO:0000256" key="10">
    <source>
        <dbReference type="ARBA" id="ARBA00022490"/>
    </source>
</evidence>
<evidence type="ECO:0000256" key="16">
    <source>
        <dbReference type="ARBA" id="ARBA00022840"/>
    </source>
</evidence>
<dbReference type="Gene3D" id="3.10.410.10">
    <property type="entry name" value="Formyltetrahydrofolate synthetase, domain 3"/>
    <property type="match status" value="1"/>
</dbReference>
<dbReference type="EC" id="3.5.4.9" evidence="7"/>
<dbReference type="Proteomes" id="UP000187013">
    <property type="component" value="Unassembled WGS sequence"/>
</dbReference>
<keyword evidence="14" id="KW-0658">Purine biosynthesis</keyword>
<dbReference type="eggNOG" id="KOG4230">
    <property type="taxonomic scope" value="Eukaryota"/>
</dbReference>
<comment type="subunit">
    <text evidence="5">Homodimer.</text>
</comment>
<proteinExistence type="inferred from homology"/>
<keyword evidence="11" id="KW-0554">One-carbon metabolism</keyword>
<dbReference type="Pfam" id="PF01268">
    <property type="entry name" value="FTHFS"/>
    <property type="match status" value="1"/>
</dbReference>
<evidence type="ECO:0000256" key="12">
    <source>
        <dbReference type="ARBA" id="ARBA00022598"/>
    </source>
</evidence>
<evidence type="ECO:0000259" key="24">
    <source>
        <dbReference type="Pfam" id="PF02882"/>
    </source>
</evidence>
<comment type="catalytic activity">
    <reaction evidence="21">
        <text>(6S)-5,6,7,8-tetrahydrofolate + formate + ATP = (6R)-10-formyltetrahydrofolate + ADP + phosphate</text>
        <dbReference type="Rhea" id="RHEA:20221"/>
        <dbReference type="ChEBI" id="CHEBI:15740"/>
        <dbReference type="ChEBI" id="CHEBI:30616"/>
        <dbReference type="ChEBI" id="CHEBI:43474"/>
        <dbReference type="ChEBI" id="CHEBI:57453"/>
        <dbReference type="ChEBI" id="CHEBI:195366"/>
        <dbReference type="ChEBI" id="CHEBI:456216"/>
        <dbReference type="EC" id="6.3.4.3"/>
    </reaction>
    <physiologicalReaction direction="left-to-right" evidence="21">
        <dbReference type="Rhea" id="RHEA:20222"/>
    </physiologicalReaction>
    <physiologicalReaction direction="right-to-left" evidence="21">
        <dbReference type="Rhea" id="RHEA:20223"/>
    </physiologicalReaction>
</comment>
<dbReference type="FunFam" id="3.40.50.300:FF:001123">
    <property type="entry name" value="C-1-tetrahydrofolate synthase, cytoplasmic isoform X2"/>
    <property type="match status" value="1"/>
</dbReference>
<evidence type="ECO:0000256" key="18">
    <source>
        <dbReference type="ARBA" id="ARBA00023002"/>
    </source>
</evidence>
<evidence type="ECO:0000256" key="3">
    <source>
        <dbReference type="ARBA" id="ARBA00005559"/>
    </source>
</evidence>
<dbReference type="GO" id="GO:0005524">
    <property type="term" value="F:ATP binding"/>
    <property type="evidence" value="ECO:0007669"/>
    <property type="project" value="UniProtKB-KW"/>
</dbReference>
<evidence type="ECO:0000259" key="23">
    <source>
        <dbReference type="Pfam" id="PF00763"/>
    </source>
</evidence>
<keyword evidence="17" id="KW-0521">NADP</keyword>
<organism evidence="25 26">
    <name type="scientific">Zygosaccharomyces rouxii</name>
    <dbReference type="NCBI Taxonomy" id="4956"/>
    <lineage>
        <taxon>Eukaryota</taxon>
        <taxon>Fungi</taxon>
        <taxon>Dikarya</taxon>
        <taxon>Ascomycota</taxon>
        <taxon>Saccharomycotina</taxon>
        <taxon>Saccharomycetes</taxon>
        <taxon>Saccharomycetales</taxon>
        <taxon>Saccharomycetaceae</taxon>
        <taxon>Zygosaccharomyces</taxon>
    </lineage>
</organism>
<dbReference type="SUPFAM" id="SSF51735">
    <property type="entry name" value="NAD(P)-binding Rossmann-fold domains"/>
    <property type="match status" value="1"/>
</dbReference>
<comment type="subcellular location">
    <subcellularLocation>
        <location evidence="1">Cytoplasm</location>
    </subcellularLocation>
</comment>
<evidence type="ECO:0000313" key="26">
    <source>
        <dbReference type="Proteomes" id="UP000187013"/>
    </source>
</evidence>
<dbReference type="InterPro" id="IPR046346">
    <property type="entry name" value="Aminoacid_DH-like_N_sf"/>
</dbReference>
<dbReference type="EMBL" id="BDGX01000030">
    <property type="protein sequence ID" value="GAV51115.1"/>
    <property type="molecule type" value="Genomic_DNA"/>
</dbReference>
<dbReference type="FunFam" id="3.10.410.10:FF:000001">
    <property type="entry name" value="Putative formate--tetrahydrofolate ligase"/>
    <property type="match status" value="1"/>
</dbReference>
<protein>
    <recommendedName>
        <fullName evidence="9">C-1-tetrahydrofolate synthase, cytoplasmic</fullName>
        <ecNumber evidence="8">1.5.1.5</ecNumber>
        <ecNumber evidence="7">3.5.4.9</ecNumber>
        <ecNumber evidence="6">6.3.4.3</ecNumber>
    </recommendedName>
</protein>
<reference evidence="25 26" key="1">
    <citation type="submission" date="2016-08" db="EMBL/GenBank/DDBJ databases">
        <title>Draft genome sequence of allopolyploid Zygosaccharomyces rouxii.</title>
        <authorList>
            <person name="Watanabe J."/>
            <person name="Uehara K."/>
            <person name="Mogi Y."/>
            <person name="Tsukioka Y."/>
        </authorList>
    </citation>
    <scope>NUCLEOTIDE SEQUENCE [LARGE SCALE GENOMIC DNA]</scope>
    <source>
        <strain evidence="25 26">NBRC 110957</strain>
    </source>
</reference>
<evidence type="ECO:0000256" key="22">
    <source>
        <dbReference type="ARBA" id="ARBA00052163"/>
    </source>
</evidence>
<dbReference type="GO" id="GO:0005739">
    <property type="term" value="C:mitochondrion"/>
    <property type="evidence" value="ECO:0007669"/>
    <property type="project" value="TreeGrafter"/>
</dbReference>
<dbReference type="CDD" id="cd01080">
    <property type="entry name" value="NAD_bind_m-THF_DH_Cyclohyd"/>
    <property type="match status" value="1"/>
</dbReference>
<comment type="similarity">
    <text evidence="3">In the N-terminal section; belongs to the tetrahydrofolate dehydrogenase/cyclohydrolase family.</text>
</comment>
<evidence type="ECO:0000256" key="19">
    <source>
        <dbReference type="ARBA" id="ARBA00023268"/>
    </source>
</evidence>
<dbReference type="SUPFAM" id="SSF53223">
    <property type="entry name" value="Aminoacid dehydrogenase-like, N-terminal domain"/>
    <property type="match status" value="1"/>
</dbReference>
<dbReference type="PROSITE" id="PS00767">
    <property type="entry name" value="THF_DHG_CYH_2"/>
    <property type="match status" value="1"/>
</dbReference>
<dbReference type="InterPro" id="IPR020631">
    <property type="entry name" value="THF_DH/CycHdrlase_NAD-bd_dom"/>
</dbReference>
<dbReference type="FunFam" id="3.40.50.10860:FF:000005">
    <property type="entry name" value="C-1-tetrahydrofolate synthase, cytoplasmic, putative"/>
    <property type="match status" value="1"/>
</dbReference>
<keyword evidence="16" id="KW-0067">ATP-binding</keyword>
<comment type="catalytic activity">
    <reaction evidence="22">
        <text>(6R)-5,10-methenyltetrahydrofolate + H2O = (6R)-10-formyltetrahydrofolate + H(+)</text>
        <dbReference type="Rhea" id="RHEA:23700"/>
        <dbReference type="ChEBI" id="CHEBI:15377"/>
        <dbReference type="ChEBI" id="CHEBI:15378"/>
        <dbReference type="ChEBI" id="CHEBI:57455"/>
        <dbReference type="ChEBI" id="CHEBI:195366"/>
        <dbReference type="EC" id="3.5.4.9"/>
    </reaction>
    <physiologicalReaction direction="left-to-right" evidence="22">
        <dbReference type="Rhea" id="RHEA:23701"/>
    </physiologicalReaction>
    <physiologicalReaction direction="right-to-left" evidence="22">
        <dbReference type="Rhea" id="RHEA:23702"/>
    </physiologicalReaction>
</comment>
<dbReference type="Gene3D" id="3.40.50.300">
    <property type="entry name" value="P-loop containing nucleotide triphosphate hydrolases"/>
    <property type="match status" value="2"/>
</dbReference>
<accession>A0A1Q3A5V0</accession>
<evidence type="ECO:0000256" key="7">
    <source>
        <dbReference type="ARBA" id="ARBA00012776"/>
    </source>
</evidence>
<evidence type="ECO:0000256" key="1">
    <source>
        <dbReference type="ARBA" id="ARBA00004496"/>
    </source>
</evidence>
<evidence type="ECO:0000256" key="15">
    <source>
        <dbReference type="ARBA" id="ARBA00022801"/>
    </source>
</evidence>
<evidence type="ECO:0000256" key="9">
    <source>
        <dbReference type="ARBA" id="ARBA00017592"/>
    </source>
</evidence>
<comment type="similarity">
    <text evidence="4">In the C-terminal section; belongs to the formate--tetrahydrofolate ligase family.</text>
</comment>
<dbReference type="EC" id="6.3.4.3" evidence="6"/>
<keyword evidence="18" id="KW-0560">Oxidoreductase</keyword>
<comment type="caution">
    <text evidence="25">The sequence shown here is derived from an EMBL/GenBank/DDBJ whole genome shotgun (WGS) entry which is preliminary data.</text>
</comment>
<dbReference type="InterPro" id="IPR000559">
    <property type="entry name" value="Formate_THF_ligase"/>
</dbReference>
<dbReference type="PRINTS" id="PR00085">
    <property type="entry name" value="THFDHDRGNASE"/>
</dbReference>
<dbReference type="GO" id="GO:0004488">
    <property type="term" value="F:methylenetetrahydrofolate dehydrogenase (NADP+) activity"/>
    <property type="evidence" value="ECO:0007669"/>
    <property type="project" value="UniProtKB-EC"/>
</dbReference>